<accession>A0ABD3ABD6</accession>
<reference evidence="1 2" key="1">
    <citation type="submission" date="2024-11" db="EMBL/GenBank/DDBJ databases">
        <title>A near-complete genome assembly of Cinchona calisaya.</title>
        <authorList>
            <person name="Lian D.C."/>
            <person name="Zhao X.W."/>
            <person name="Wei L."/>
        </authorList>
    </citation>
    <scope>NUCLEOTIDE SEQUENCE [LARGE SCALE GENOMIC DNA]</scope>
    <source>
        <tissue evidence="1">Nenye</tissue>
    </source>
</reference>
<sequence>MDDVPVGGTKFDVHKECNVVVVEPIGDDQEVEKDSTGIITTNEIKNDGDEKVYDEPYEGFNNCLMNFTTIIRCVLTWYPNSCILEENCVSKVKDNTQICQRIF</sequence>
<dbReference type="AlphaFoldDB" id="A0ABD3ABD6"/>
<comment type="caution">
    <text evidence="1">The sequence shown here is derived from an EMBL/GenBank/DDBJ whole genome shotgun (WGS) entry which is preliminary data.</text>
</comment>
<proteinExistence type="predicted"/>
<evidence type="ECO:0000313" key="1">
    <source>
        <dbReference type="EMBL" id="KAL3528221.1"/>
    </source>
</evidence>
<dbReference type="EMBL" id="JBJUIK010000005">
    <property type="protein sequence ID" value="KAL3528221.1"/>
    <property type="molecule type" value="Genomic_DNA"/>
</dbReference>
<gene>
    <name evidence="1" type="ORF">ACH5RR_012877</name>
</gene>
<dbReference type="Proteomes" id="UP001630127">
    <property type="component" value="Unassembled WGS sequence"/>
</dbReference>
<name>A0ABD3ABD6_9GENT</name>
<evidence type="ECO:0000313" key="2">
    <source>
        <dbReference type="Proteomes" id="UP001630127"/>
    </source>
</evidence>
<protein>
    <submittedName>
        <fullName evidence="1">Uncharacterized protein</fullName>
    </submittedName>
</protein>
<organism evidence="1 2">
    <name type="scientific">Cinchona calisaya</name>
    <dbReference type="NCBI Taxonomy" id="153742"/>
    <lineage>
        <taxon>Eukaryota</taxon>
        <taxon>Viridiplantae</taxon>
        <taxon>Streptophyta</taxon>
        <taxon>Embryophyta</taxon>
        <taxon>Tracheophyta</taxon>
        <taxon>Spermatophyta</taxon>
        <taxon>Magnoliopsida</taxon>
        <taxon>eudicotyledons</taxon>
        <taxon>Gunneridae</taxon>
        <taxon>Pentapetalae</taxon>
        <taxon>asterids</taxon>
        <taxon>lamiids</taxon>
        <taxon>Gentianales</taxon>
        <taxon>Rubiaceae</taxon>
        <taxon>Cinchonoideae</taxon>
        <taxon>Cinchoneae</taxon>
        <taxon>Cinchona</taxon>
    </lineage>
</organism>
<keyword evidence="2" id="KW-1185">Reference proteome</keyword>